<dbReference type="EMBL" id="CP102290">
    <property type="protein sequence ID" value="UWP58020.1"/>
    <property type="molecule type" value="Genomic_DNA"/>
</dbReference>
<evidence type="ECO:0000313" key="2">
    <source>
        <dbReference type="Proteomes" id="UP001060164"/>
    </source>
</evidence>
<dbReference type="Gene3D" id="3.30.1370.110">
    <property type="match status" value="1"/>
</dbReference>
<dbReference type="RefSeq" id="WP_028528579.1">
    <property type="nucleotide sequence ID" value="NZ_CABLBR010000012.1"/>
</dbReference>
<dbReference type="InterPro" id="IPR036063">
    <property type="entry name" value="Smr_dom_sf"/>
</dbReference>
<dbReference type="Proteomes" id="UP001060164">
    <property type="component" value="Chromosome"/>
</dbReference>
<evidence type="ECO:0000313" key="1">
    <source>
        <dbReference type="EMBL" id="UWP58020.1"/>
    </source>
</evidence>
<proteinExistence type="predicted"/>
<protein>
    <submittedName>
        <fullName evidence="1">Smr/MutS family protein</fullName>
    </submittedName>
</protein>
<reference evidence="1" key="1">
    <citation type="journal article" date="2022" name="Cell">
        <title>Design, construction, and in vivo augmentation of a complex gut microbiome.</title>
        <authorList>
            <person name="Cheng A.G."/>
            <person name="Ho P.Y."/>
            <person name="Aranda-Diaz A."/>
            <person name="Jain S."/>
            <person name="Yu F.B."/>
            <person name="Meng X."/>
            <person name="Wang M."/>
            <person name="Iakiviak M."/>
            <person name="Nagashima K."/>
            <person name="Zhao A."/>
            <person name="Murugkar P."/>
            <person name="Patil A."/>
            <person name="Atabakhsh K."/>
            <person name="Weakley A."/>
            <person name="Yan J."/>
            <person name="Brumbaugh A.R."/>
            <person name="Higginbottom S."/>
            <person name="Dimas A."/>
            <person name="Shiver A.L."/>
            <person name="Deutschbauer A."/>
            <person name="Neff N."/>
            <person name="Sonnenburg J.L."/>
            <person name="Huang K.C."/>
            <person name="Fischbach M.A."/>
        </authorList>
    </citation>
    <scope>NUCLEOTIDE SEQUENCE</scope>
    <source>
        <strain evidence="1">DSM 19829</strain>
    </source>
</reference>
<accession>A0ABY5VC46</accession>
<organism evidence="1 2">
    <name type="scientific">Ruminococcus gauvreauii</name>
    <dbReference type="NCBI Taxonomy" id="438033"/>
    <lineage>
        <taxon>Bacteria</taxon>
        <taxon>Bacillati</taxon>
        <taxon>Bacillota</taxon>
        <taxon>Clostridia</taxon>
        <taxon>Eubacteriales</taxon>
        <taxon>Oscillospiraceae</taxon>
        <taxon>Ruminococcus</taxon>
    </lineage>
</organism>
<sequence length="83" mass="9631">MSSGIIEIDLKGMRTEEAKEAIDQQLSRMSGSDYRLRVFHGLDKGINIRDMIYDEYTYGQHPRIIRVEHGWNGGITELVLKDY</sequence>
<name>A0ABY5VC46_9FIRM</name>
<gene>
    <name evidence="1" type="ORF">NQ502_11530</name>
</gene>
<keyword evidence="2" id="KW-1185">Reference proteome</keyword>